<evidence type="ECO:0000256" key="1">
    <source>
        <dbReference type="ARBA" id="ARBA00004496"/>
    </source>
</evidence>
<keyword evidence="8" id="KW-0067">ATP-binding</keyword>
<organism evidence="13">
    <name type="scientific">Menopon gallinae</name>
    <name type="common">poultry shaft louse</name>
    <dbReference type="NCBI Taxonomy" id="328185"/>
    <lineage>
        <taxon>Eukaryota</taxon>
        <taxon>Metazoa</taxon>
        <taxon>Ecdysozoa</taxon>
        <taxon>Arthropoda</taxon>
        <taxon>Hexapoda</taxon>
        <taxon>Insecta</taxon>
        <taxon>Pterygota</taxon>
        <taxon>Neoptera</taxon>
        <taxon>Paraneoptera</taxon>
        <taxon>Psocodea</taxon>
        <taxon>Troctomorpha</taxon>
        <taxon>Phthiraptera</taxon>
        <taxon>Amblycera</taxon>
        <taxon>Menoponidae</taxon>
        <taxon>Menopon</taxon>
    </lineage>
</organism>
<dbReference type="Pfam" id="PF13189">
    <property type="entry name" value="Cytidylate_kin2"/>
    <property type="match status" value="1"/>
</dbReference>
<evidence type="ECO:0000259" key="12">
    <source>
        <dbReference type="Pfam" id="PF08245"/>
    </source>
</evidence>
<accession>A0AAW2H6X4</accession>
<sequence length="512" mass="57664">MSALALLLFKKGAYIQGCDTSQRFPTQEVLESYAIVYSHSLKSSSLPEHIDLLIYSSAYESADLLVMRQAKERGVPCLSYAQALGDLSQANKSIAVVGTHGKTTTTAMAGSLLRALGAKGTTLVGSAVKDFENLPIDVQGEEFFLAEVCEYRRHFLNFKAKTLLILNIDWDHVDYFASLEETQEAFLEMGRSIAENGHIIYCADDLATSQVIKRLKLLRKDITYMPYGLQRESEDGAWIRNWQVKEGKQIFEVRGWQINFELPLLGKELVLNAVGALTLVKSLGYPFQEEKLKEALKNFKGVRRRQEKLGLYKGALIMDDYAHHPKEIEGVCGCMSKKPLQIAISGLSGCGNTTLSRVLAKELGLECINYTFRNMAQEKGLSFEELRSLAEKDDAWDRLLDKKQLEIANNKPCVLASRLAIWFLEGASCKIYLHSPASVRFSRIAQRESLTLLEAQDRTQRRDAQDALRYKRIYGIDILDPYPANLILDSAKHQPTVLVEQILVYLSRHNLI</sequence>
<dbReference type="GO" id="GO:0005737">
    <property type="term" value="C:cytoplasm"/>
    <property type="evidence" value="ECO:0007669"/>
    <property type="project" value="UniProtKB-SubCell"/>
</dbReference>
<dbReference type="InterPro" id="IPR000713">
    <property type="entry name" value="Mur_ligase_N"/>
</dbReference>
<dbReference type="InterPro" id="IPR011892">
    <property type="entry name" value="Cyt_kin_arch"/>
</dbReference>
<comment type="similarity">
    <text evidence="2">Belongs to the cytidylate kinase family. Type 2 subfamily.</text>
</comment>
<evidence type="ECO:0000256" key="6">
    <source>
        <dbReference type="ARBA" id="ARBA00022741"/>
    </source>
</evidence>
<protein>
    <recommendedName>
        <fullName evidence="3">(d)CMP kinase</fullName>
        <ecNumber evidence="3">2.7.4.25</ecNumber>
    </recommendedName>
</protein>
<evidence type="ECO:0000256" key="5">
    <source>
        <dbReference type="ARBA" id="ARBA00022679"/>
    </source>
</evidence>
<evidence type="ECO:0000256" key="8">
    <source>
        <dbReference type="ARBA" id="ARBA00022840"/>
    </source>
</evidence>
<dbReference type="SUPFAM" id="SSF51984">
    <property type="entry name" value="MurCD N-terminal domain"/>
    <property type="match status" value="1"/>
</dbReference>
<name>A0AAW2H6X4_9NEOP</name>
<dbReference type="AlphaFoldDB" id="A0AAW2H6X4"/>
<reference evidence="13" key="1">
    <citation type="journal article" date="2024" name="Gigascience">
        <title>Chromosome-level genome of the poultry shaft louse Menopon gallinae provides insight into the host-switching and adaptive evolution of parasitic lice.</title>
        <authorList>
            <person name="Xu Y."/>
            <person name="Ma L."/>
            <person name="Liu S."/>
            <person name="Liang Y."/>
            <person name="Liu Q."/>
            <person name="He Z."/>
            <person name="Tian L."/>
            <person name="Duan Y."/>
            <person name="Cai W."/>
            <person name="Li H."/>
            <person name="Song F."/>
        </authorList>
    </citation>
    <scope>NUCLEOTIDE SEQUENCE</scope>
    <source>
        <strain evidence="13">Cailab_2023a</strain>
    </source>
</reference>
<dbReference type="GO" id="GO:0036431">
    <property type="term" value="F:dCMP kinase activity"/>
    <property type="evidence" value="ECO:0007669"/>
    <property type="project" value="InterPro"/>
</dbReference>
<dbReference type="GO" id="GO:0005524">
    <property type="term" value="F:ATP binding"/>
    <property type="evidence" value="ECO:0007669"/>
    <property type="project" value="UniProtKB-KW"/>
</dbReference>
<dbReference type="Gene3D" id="3.40.50.300">
    <property type="entry name" value="P-loop containing nucleotide triphosphate hydrolases"/>
    <property type="match status" value="1"/>
</dbReference>
<dbReference type="NCBIfam" id="TIGR02173">
    <property type="entry name" value="cyt_kin_arch"/>
    <property type="match status" value="1"/>
</dbReference>
<dbReference type="EC" id="2.7.4.25" evidence="3"/>
<evidence type="ECO:0000256" key="3">
    <source>
        <dbReference type="ARBA" id="ARBA00012906"/>
    </source>
</evidence>
<dbReference type="CDD" id="cd02020">
    <property type="entry name" value="CMPK"/>
    <property type="match status" value="1"/>
</dbReference>
<evidence type="ECO:0000313" key="13">
    <source>
        <dbReference type="EMBL" id="KAL0265481.1"/>
    </source>
</evidence>
<dbReference type="SUPFAM" id="SSF52540">
    <property type="entry name" value="P-loop containing nucleoside triphosphate hydrolases"/>
    <property type="match status" value="1"/>
</dbReference>
<comment type="catalytic activity">
    <reaction evidence="10">
        <text>CMP + ATP = CDP + ADP</text>
        <dbReference type="Rhea" id="RHEA:11600"/>
        <dbReference type="ChEBI" id="CHEBI:30616"/>
        <dbReference type="ChEBI" id="CHEBI:58069"/>
        <dbReference type="ChEBI" id="CHEBI:60377"/>
        <dbReference type="ChEBI" id="CHEBI:456216"/>
        <dbReference type="EC" id="2.7.4.25"/>
    </reaction>
</comment>
<evidence type="ECO:0000256" key="9">
    <source>
        <dbReference type="ARBA" id="ARBA00047615"/>
    </source>
</evidence>
<dbReference type="InterPro" id="IPR011994">
    <property type="entry name" value="Cytidylate_kinase_dom"/>
</dbReference>
<dbReference type="Pfam" id="PF08245">
    <property type="entry name" value="Mur_ligase_M"/>
    <property type="match status" value="1"/>
</dbReference>
<dbReference type="InterPro" id="IPR027417">
    <property type="entry name" value="P-loop_NTPase"/>
</dbReference>
<dbReference type="Pfam" id="PF01225">
    <property type="entry name" value="Mur_ligase"/>
    <property type="match status" value="1"/>
</dbReference>
<evidence type="ECO:0000259" key="11">
    <source>
        <dbReference type="Pfam" id="PF01225"/>
    </source>
</evidence>
<comment type="caution">
    <text evidence="13">The sequence shown here is derived from an EMBL/GenBank/DDBJ whole genome shotgun (WGS) entry which is preliminary data.</text>
</comment>
<evidence type="ECO:0000256" key="10">
    <source>
        <dbReference type="ARBA" id="ARBA00048478"/>
    </source>
</evidence>
<dbReference type="SUPFAM" id="SSF53623">
    <property type="entry name" value="MurD-like peptide ligases, catalytic domain"/>
    <property type="match status" value="1"/>
</dbReference>
<dbReference type="Gene3D" id="3.40.50.720">
    <property type="entry name" value="NAD(P)-binding Rossmann-like Domain"/>
    <property type="match status" value="1"/>
</dbReference>
<gene>
    <name evidence="13" type="ORF">PYX00_010984</name>
</gene>
<dbReference type="InterPro" id="IPR013221">
    <property type="entry name" value="Mur_ligase_cen"/>
</dbReference>
<keyword evidence="7" id="KW-0418">Kinase</keyword>
<dbReference type="EMBL" id="JARGDH010000023">
    <property type="protein sequence ID" value="KAL0265481.1"/>
    <property type="molecule type" value="Genomic_DNA"/>
</dbReference>
<evidence type="ECO:0000256" key="7">
    <source>
        <dbReference type="ARBA" id="ARBA00022777"/>
    </source>
</evidence>
<dbReference type="InterPro" id="IPR050061">
    <property type="entry name" value="MurCDEF_pg_biosynth"/>
</dbReference>
<keyword evidence="5" id="KW-0808">Transferase</keyword>
<dbReference type="PANTHER" id="PTHR43445">
    <property type="entry name" value="UDP-N-ACETYLMURAMATE--L-ALANINE LIGASE-RELATED"/>
    <property type="match status" value="1"/>
</dbReference>
<proteinExistence type="inferred from homology"/>
<comment type="subcellular location">
    <subcellularLocation>
        <location evidence="1">Cytoplasm</location>
    </subcellularLocation>
</comment>
<dbReference type="PANTHER" id="PTHR43445:SF3">
    <property type="entry name" value="UDP-N-ACETYLMURAMATE--L-ALANINE LIGASE"/>
    <property type="match status" value="1"/>
</dbReference>
<dbReference type="GO" id="GO:0016881">
    <property type="term" value="F:acid-amino acid ligase activity"/>
    <property type="evidence" value="ECO:0007669"/>
    <property type="project" value="InterPro"/>
</dbReference>
<dbReference type="GO" id="GO:0006139">
    <property type="term" value="P:nucleobase-containing compound metabolic process"/>
    <property type="evidence" value="ECO:0007669"/>
    <property type="project" value="InterPro"/>
</dbReference>
<comment type="catalytic activity">
    <reaction evidence="9">
        <text>dCMP + ATP = dCDP + ADP</text>
        <dbReference type="Rhea" id="RHEA:25094"/>
        <dbReference type="ChEBI" id="CHEBI:30616"/>
        <dbReference type="ChEBI" id="CHEBI:57566"/>
        <dbReference type="ChEBI" id="CHEBI:58593"/>
        <dbReference type="ChEBI" id="CHEBI:456216"/>
        <dbReference type="EC" id="2.7.4.25"/>
    </reaction>
</comment>
<dbReference type="SUPFAM" id="SSF53244">
    <property type="entry name" value="MurD-like peptide ligases, peptide-binding domain"/>
    <property type="match status" value="1"/>
</dbReference>
<evidence type="ECO:0000256" key="2">
    <source>
        <dbReference type="ARBA" id="ARBA00011005"/>
    </source>
</evidence>
<feature type="domain" description="Mur ligase N-terminal catalytic" evidence="11">
    <location>
        <begin position="1"/>
        <end position="90"/>
    </location>
</feature>
<dbReference type="Gene3D" id="3.90.190.20">
    <property type="entry name" value="Mur ligase, C-terminal domain"/>
    <property type="match status" value="1"/>
</dbReference>
<dbReference type="Gene3D" id="3.40.1190.10">
    <property type="entry name" value="Mur-like, catalytic domain"/>
    <property type="match status" value="1"/>
</dbReference>
<dbReference type="InterPro" id="IPR036615">
    <property type="entry name" value="Mur_ligase_C_dom_sf"/>
</dbReference>
<evidence type="ECO:0000256" key="4">
    <source>
        <dbReference type="ARBA" id="ARBA00022490"/>
    </source>
</evidence>
<feature type="domain" description="Mur ligase central" evidence="12">
    <location>
        <begin position="96"/>
        <end position="279"/>
    </location>
</feature>
<keyword evidence="4" id="KW-0963">Cytoplasm</keyword>
<dbReference type="InterPro" id="IPR036565">
    <property type="entry name" value="Mur-like_cat_sf"/>
</dbReference>
<keyword evidence="6" id="KW-0547">Nucleotide-binding</keyword>